<dbReference type="PANTHER" id="PTHR46830:SF1">
    <property type="entry name" value="ALPHA-1,4-N-ACETYLGLUCOSAMINYLTRANSFERASE"/>
    <property type="match status" value="1"/>
</dbReference>
<sequence>MKRSSRPRVLFCCFLVAILLGSLFLVTLRNESFSKYQTVLEPRHFSLDQNKTESFRTFSDSRRKVITEEKLRNILNENCDTSIEEFDVSIGNEILTMTEYKDNLARDFVAKNANPGKKSSVSPTLRSYENLPKPNPNKQLQNVKEVVDMKAMTENIENERKRRIALGDDDLLQIKELVTEMENETIYKVPNLVHFIWFGCRRFRVDHYITLLGAFRYQNPKFILFHTDCEPVSEYWTVFKKIAGATLRVVKRSPPLTIWEIPIKIVEHRADVARLQIMLEVGGIYLDTDSIVLRSVDSLRMDKMTLSESNVDSLANGIIFANRHSWFLQRWYWEYKYFVDTHWGKNSVLVPWAMWKLFPDKIKVVKKLICRPNWSELSYIFHELYDWHQNYILHLYARYLKTWDGKEERRLKELAVLNTTYGQIARHVIWGDERVRDITDWIVTCNISQILES</sequence>
<dbReference type="PANTHER" id="PTHR46830">
    <property type="entry name" value="TRANSFERASE, PUTATIVE-RELATED"/>
    <property type="match status" value="1"/>
</dbReference>
<keyword evidence="3" id="KW-1185">Reference proteome</keyword>
<dbReference type="Pfam" id="PF04488">
    <property type="entry name" value="Gly_transf_sug"/>
    <property type="match status" value="1"/>
</dbReference>
<reference evidence="2 3" key="1">
    <citation type="submission" date="2024-02" db="EMBL/GenBank/DDBJ databases">
        <authorList>
            <person name="Daric V."/>
            <person name="Darras S."/>
        </authorList>
    </citation>
    <scope>NUCLEOTIDE SEQUENCE [LARGE SCALE GENOMIC DNA]</scope>
</reference>
<evidence type="ECO:0000313" key="2">
    <source>
        <dbReference type="EMBL" id="CAK8694079.1"/>
    </source>
</evidence>
<evidence type="ECO:0000313" key="3">
    <source>
        <dbReference type="Proteomes" id="UP001642483"/>
    </source>
</evidence>
<accession>A0ABP0GTS0</accession>
<feature type="compositionally biased region" description="Polar residues" evidence="1">
    <location>
        <begin position="117"/>
        <end position="127"/>
    </location>
</feature>
<proteinExistence type="predicted"/>
<feature type="region of interest" description="Disordered" evidence="1">
    <location>
        <begin position="114"/>
        <end position="138"/>
    </location>
</feature>
<protein>
    <recommendedName>
        <fullName evidence="4">Alpha 1,4-glycosyltransferase domain-containing protein</fullName>
    </recommendedName>
</protein>
<dbReference type="EMBL" id="CAWYQH010000141">
    <property type="protein sequence ID" value="CAK8694079.1"/>
    <property type="molecule type" value="Genomic_DNA"/>
</dbReference>
<comment type="caution">
    <text evidence="2">The sequence shown here is derived from an EMBL/GenBank/DDBJ whole genome shotgun (WGS) entry which is preliminary data.</text>
</comment>
<evidence type="ECO:0008006" key="4">
    <source>
        <dbReference type="Google" id="ProtNLM"/>
    </source>
</evidence>
<organism evidence="2 3">
    <name type="scientific">Clavelina lepadiformis</name>
    <name type="common">Light-bulb sea squirt</name>
    <name type="synonym">Ascidia lepadiformis</name>
    <dbReference type="NCBI Taxonomy" id="159417"/>
    <lineage>
        <taxon>Eukaryota</taxon>
        <taxon>Metazoa</taxon>
        <taxon>Chordata</taxon>
        <taxon>Tunicata</taxon>
        <taxon>Ascidiacea</taxon>
        <taxon>Aplousobranchia</taxon>
        <taxon>Clavelinidae</taxon>
        <taxon>Clavelina</taxon>
    </lineage>
</organism>
<gene>
    <name evidence="2" type="ORF">CVLEPA_LOCUS27353</name>
</gene>
<dbReference type="InterPro" id="IPR007577">
    <property type="entry name" value="GlycoTrfase_DXD_sugar-bd_CS"/>
</dbReference>
<evidence type="ECO:0000256" key="1">
    <source>
        <dbReference type="SAM" id="MobiDB-lite"/>
    </source>
</evidence>
<dbReference type="Gene3D" id="3.90.550.20">
    <property type="match status" value="1"/>
</dbReference>
<name>A0ABP0GTS0_CLALP</name>
<dbReference type="InterPro" id="IPR029044">
    <property type="entry name" value="Nucleotide-diphossugar_trans"/>
</dbReference>
<dbReference type="SUPFAM" id="SSF53448">
    <property type="entry name" value="Nucleotide-diphospho-sugar transferases"/>
    <property type="match status" value="1"/>
</dbReference>
<dbReference type="Proteomes" id="UP001642483">
    <property type="component" value="Unassembled WGS sequence"/>
</dbReference>